<proteinExistence type="predicted"/>
<evidence type="ECO:0000313" key="2">
    <source>
        <dbReference type="Proteomes" id="UP000184485"/>
    </source>
</evidence>
<name>A0A1M4YI73_9HYPH</name>
<sequence>MIGAELQKAIFSALTADPALCDGRVYDNPPDDAQRLAATGAAWPYLAIGDDQVVDDGNTCSDGWEAFADIHVWSRALPRSKIEAKTLIAAVVERLSLLSTVDGFDVLVAALETSRTFRDPDGITEHGVVTMRFLLDPA</sequence>
<dbReference type="Pfam" id="PF11367">
    <property type="entry name" value="Tail_completion_gp17"/>
    <property type="match status" value="1"/>
</dbReference>
<dbReference type="Proteomes" id="UP000184485">
    <property type="component" value="Unassembled WGS sequence"/>
</dbReference>
<dbReference type="AlphaFoldDB" id="A0A1M4YI73"/>
<keyword evidence="2" id="KW-1185">Reference proteome</keyword>
<dbReference type="RefSeq" id="WP_073052068.1">
    <property type="nucleotide sequence ID" value="NZ_FQUP01000001.1"/>
</dbReference>
<dbReference type="InterPro" id="IPR021508">
    <property type="entry name" value="Gp17-like"/>
</dbReference>
<organism evidence="1 2">
    <name type="scientific">Kaistia soli DSM 19436</name>
    <dbReference type="NCBI Taxonomy" id="1122133"/>
    <lineage>
        <taxon>Bacteria</taxon>
        <taxon>Pseudomonadati</taxon>
        <taxon>Pseudomonadota</taxon>
        <taxon>Alphaproteobacteria</taxon>
        <taxon>Hyphomicrobiales</taxon>
        <taxon>Kaistiaceae</taxon>
        <taxon>Kaistia</taxon>
    </lineage>
</organism>
<evidence type="ECO:0000313" key="1">
    <source>
        <dbReference type="EMBL" id="SHF05390.1"/>
    </source>
</evidence>
<dbReference type="STRING" id="1122133.SAMN02745157_1527"/>
<evidence type="ECO:0008006" key="3">
    <source>
        <dbReference type="Google" id="ProtNLM"/>
    </source>
</evidence>
<dbReference type="OrthoDB" id="7630456at2"/>
<dbReference type="Gene3D" id="3.30.2000.30">
    <property type="match status" value="1"/>
</dbReference>
<accession>A0A1M4YI73</accession>
<gene>
    <name evidence="1" type="ORF">SAMN02745157_1527</name>
</gene>
<dbReference type="InterPro" id="IPR053745">
    <property type="entry name" value="Viral_Tail_Comp_sf"/>
</dbReference>
<reference evidence="1 2" key="1">
    <citation type="submission" date="2016-11" db="EMBL/GenBank/DDBJ databases">
        <authorList>
            <person name="Jaros S."/>
            <person name="Januszkiewicz K."/>
            <person name="Wedrychowicz H."/>
        </authorList>
    </citation>
    <scope>NUCLEOTIDE SEQUENCE [LARGE SCALE GENOMIC DNA]</scope>
    <source>
        <strain evidence="1 2">DSM 19436</strain>
    </source>
</reference>
<dbReference type="EMBL" id="FQUP01000001">
    <property type="protein sequence ID" value="SHF05390.1"/>
    <property type="molecule type" value="Genomic_DNA"/>
</dbReference>
<protein>
    <recommendedName>
        <fullName evidence="3">DUF3168 domain-containing protein</fullName>
    </recommendedName>
</protein>